<evidence type="ECO:0000313" key="2">
    <source>
        <dbReference type="Proteomes" id="UP000250235"/>
    </source>
</evidence>
<accession>A0A2Z7CPP7</accession>
<dbReference type="AlphaFoldDB" id="A0A2Z7CPP7"/>
<gene>
    <name evidence="1" type="ORF">F511_36881</name>
</gene>
<evidence type="ECO:0000313" key="1">
    <source>
        <dbReference type="EMBL" id="KZV46766.1"/>
    </source>
</evidence>
<keyword evidence="1" id="KW-0347">Helicase</keyword>
<protein>
    <submittedName>
        <fullName evidence="1">DNA helicase isolog (ISS)</fullName>
    </submittedName>
</protein>
<keyword evidence="1" id="KW-0067">ATP-binding</keyword>
<dbReference type="GO" id="GO:0004386">
    <property type="term" value="F:helicase activity"/>
    <property type="evidence" value="ECO:0007669"/>
    <property type="project" value="UniProtKB-KW"/>
</dbReference>
<organism evidence="1 2">
    <name type="scientific">Dorcoceras hygrometricum</name>
    <dbReference type="NCBI Taxonomy" id="472368"/>
    <lineage>
        <taxon>Eukaryota</taxon>
        <taxon>Viridiplantae</taxon>
        <taxon>Streptophyta</taxon>
        <taxon>Embryophyta</taxon>
        <taxon>Tracheophyta</taxon>
        <taxon>Spermatophyta</taxon>
        <taxon>Magnoliopsida</taxon>
        <taxon>eudicotyledons</taxon>
        <taxon>Gunneridae</taxon>
        <taxon>Pentapetalae</taxon>
        <taxon>asterids</taxon>
        <taxon>lamiids</taxon>
        <taxon>Lamiales</taxon>
        <taxon>Gesneriaceae</taxon>
        <taxon>Didymocarpoideae</taxon>
        <taxon>Trichosporeae</taxon>
        <taxon>Loxocarpinae</taxon>
        <taxon>Dorcoceras</taxon>
    </lineage>
</organism>
<keyword evidence="2" id="KW-1185">Reference proteome</keyword>
<name>A0A2Z7CPP7_9LAMI</name>
<keyword evidence="1" id="KW-0378">Hydrolase</keyword>
<keyword evidence="1" id="KW-0547">Nucleotide-binding</keyword>
<dbReference type="EMBL" id="KQ995382">
    <property type="protein sequence ID" value="KZV46766.1"/>
    <property type="molecule type" value="Genomic_DNA"/>
</dbReference>
<proteinExistence type="predicted"/>
<reference evidence="1 2" key="1">
    <citation type="journal article" date="2015" name="Proc. Natl. Acad. Sci. U.S.A.">
        <title>The resurrection genome of Boea hygrometrica: A blueprint for survival of dehydration.</title>
        <authorList>
            <person name="Xiao L."/>
            <person name="Yang G."/>
            <person name="Zhang L."/>
            <person name="Yang X."/>
            <person name="Zhao S."/>
            <person name="Ji Z."/>
            <person name="Zhou Q."/>
            <person name="Hu M."/>
            <person name="Wang Y."/>
            <person name="Chen M."/>
            <person name="Xu Y."/>
            <person name="Jin H."/>
            <person name="Xiao X."/>
            <person name="Hu G."/>
            <person name="Bao F."/>
            <person name="Hu Y."/>
            <person name="Wan P."/>
            <person name="Li L."/>
            <person name="Deng X."/>
            <person name="Kuang T."/>
            <person name="Xiang C."/>
            <person name="Zhu J.K."/>
            <person name="Oliver M.J."/>
            <person name="He Y."/>
        </authorList>
    </citation>
    <scope>NUCLEOTIDE SEQUENCE [LARGE SCALE GENOMIC DNA]</scope>
    <source>
        <strain evidence="2">cv. XS01</strain>
    </source>
</reference>
<dbReference type="Proteomes" id="UP000250235">
    <property type="component" value="Unassembled WGS sequence"/>
</dbReference>
<sequence length="313" mass="34861">MNLCSCYYELMDPCVHGMVKWQHRGVRDPEIRSGEPYRHIEHVGPLGSLGLNGANEPTDDFIPTGGALIEFFANSKVIAGTIVSMVANRKMVVTKDVFAEMFQLPTERLDTLPLAKLGVAKKGGVAPKRKLILSSSNSESTVSLPLVQIKKKQRTKRTKPVKPTETVETQDASTKLPIVVRSKPEQPAQPSSTMYGGGMVFAPIEIREINWATHFLPKIDPAAKGKQILEAFARLNPTYLKHDSAIFRQAFYKKMNEVVANINSSQTTFETSLVHQFTKHHQQIASSLDFVKLHIAEKVMPKRGNQRASKRDS</sequence>